<dbReference type="InterPro" id="IPR004792">
    <property type="entry name" value="BaiN-like"/>
</dbReference>
<gene>
    <name evidence="2" type="ORF">JCM19296_2504</name>
</gene>
<dbReference type="SUPFAM" id="SSF160996">
    <property type="entry name" value="HI0933 insert domain-like"/>
    <property type="match status" value="1"/>
</dbReference>
<dbReference type="InterPro" id="IPR036188">
    <property type="entry name" value="FAD/NAD-bd_sf"/>
</dbReference>
<evidence type="ECO:0000313" key="2">
    <source>
        <dbReference type="EMBL" id="GAK76904.1"/>
    </source>
</evidence>
<dbReference type="AlphaFoldDB" id="A0A081DDA8"/>
<dbReference type="Proteomes" id="UP000028980">
    <property type="component" value="Unassembled WGS sequence"/>
</dbReference>
<dbReference type="PANTHER" id="PTHR42887">
    <property type="entry name" value="OS12G0638800 PROTEIN"/>
    <property type="match status" value="1"/>
</dbReference>
<evidence type="ECO:0000259" key="1">
    <source>
        <dbReference type="Pfam" id="PF03486"/>
    </source>
</evidence>
<organism evidence="2 3">
    <name type="scientific">Nonlabens ulvanivorans</name>
    <name type="common">Persicivirga ulvanivorans</name>
    <dbReference type="NCBI Taxonomy" id="906888"/>
    <lineage>
        <taxon>Bacteria</taxon>
        <taxon>Pseudomonadati</taxon>
        <taxon>Bacteroidota</taxon>
        <taxon>Flavobacteriia</taxon>
        <taxon>Flavobacteriales</taxon>
        <taxon>Flavobacteriaceae</taxon>
        <taxon>Nonlabens</taxon>
    </lineage>
</organism>
<dbReference type="SUPFAM" id="SSF51905">
    <property type="entry name" value="FAD/NAD(P)-binding domain"/>
    <property type="match status" value="1"/>
</dbReference>
<dbReference type="PANTHER" id="PTHR42887:SF2">
    <property type="entry name" value="OS12G0638800 PROTEIN"/>
    <property type="match status" value="1"/>
</dbReference>
<sequence>MSAWGARELNQSDYKFDVVINWLNHISRQDCYETLIAQRSSKRQVGNEWLFDLPKRLWKFLVASINLTEKNWADCSNNDLQNLAAVLTASTFSINGKSTFKEEFVTAGGVDLKEINFKTFASKKQENLYLAGEVLNIDAITGGFNFQNAWTGGWMIAQSISID</sequence>
<evidence type="ECO:0000313" key="3">
    <source>
        <dbReference type="Proteomes" id="UP000028980"/>
    </source>
</evidence>
<proteinExistence type="predicted"/>
<name>A0A081DDA8_NONUL</name>
<protein>
    <recommendedName>
        <fullName evidence="1">RsdA/BaiN/AoA(So)-like Rossmann fold-like domain-containing protein</fullName>
    </recommendedName>
</protein>
<comment type="caution">
    <text evidence="2">The sequence shown here is derived from an EMBL/GenBank/DDBJ whole genome shotgun (WGS) entry which is preliminary data.</text>
</comment>
<dbReference type="EMBL" id="BBLG01000005">
    <property type="protein sequence ID" value="GAK76904.1"/>
    <property type="molecule type" value="Genomic_DNA"/>
</dbReference>
<accession>A0A081DDA8</accession>
<feature type="domain" description="RsdA/BaiN/AoA(So)-like Rossmann fold-like" evidence="1">
    <location>
        <begin position="78"/>
        <end position="158"/>
    </location>
</feature>
<reference evidence="2 3" key="1">
    <citation type="journal article" date="2014" name="Genome Announc.">
        <title>Draft Genome Sequences of Marine Flavobacterium Nonlabens Strains NR17, NR24, NR27, NR32, NR33, and Ara13.</title>
        <authorList>
            <person name="Nakanishi M."/>
            <person name="Meirelles P."/>
            <person name="Suzuki R."/>
            <person name="Takatani N."/>
            <person name="Mino S."/>
            <person name="Suda W."/>
            <person name="Oshima K."/>
            <person name="Hattori M."/>
            <person name="Ohkuma M."/>
            <person name="Hosokawa M."/>
            <person name="Miyashita K."/>
            <person name="Thompson F.L."/>
            <person name="Niwa A."/>
            <person name="Sawabe T."/>
            <person name="Sawabe T."/>
        </authorList>
    </citation>
    <scope>NUCLEOTIDE SEQUENCE [LARGE SCALE GENOMIC DNA]</scope>
    <source>
        <strain evidence="3">JCM19296</strain>
    </source>
</reference>
<dbReference type="InterPro" id="IPR057661">
    <property type="entry name" value="RsdA/BaiN/AoA(So)_Rossmann"/>
</dbReference>
<dbReference type="Pfam" id="PF03486">
    <property type="entry name" value="HI0933_like"/>
    <property type="match status" value="1"/>
</dbReference>
<dbReference type="Gene3D" id="3.50.50.60">
    <property type="entry name" value="FAD/NAD(P)-binding domain"/>
    <property type="match status" value="1"/>
</dbReference>